<organism evidence="1 2">
    <name type="scientific">Candidatus Muproteobacteria bacterium RBG_16_60_9</name>
    <dbReference type="NCBI Taxonomy" id="1817755"/>
    <lineage>
        <taxon>Bacteria</taxon>
        <taxon>Pseudomonadati</taxon>
        <taxon>Pseudomonadota</taxon>
        <taxon>Candidatus Muproteobacteria</taxon>
    </lineage>
</organism>
<name>A0A1F6V4J1_9PROT</name>
<accession>A0A1F6V4J1</accession>
<gene>
    <name evidence="1" type="ORF">A2W18_09405</name>
</gene>
<dbReference type="EMBL" id="MFSP01000135">
    <property type="protein sequence ID" value="OGI64449.1"/>
    <property type="molecule type" value="Genomic_DNA"/>
</dbReference>
<dbReference type="Proteomes" id="UP000179076">
    <property type="component" value="Unassembled WGS sequence"/>
</dbReference>
<sequence>MIAVKNGYHRAMFVGGSHPFVVGTSPGRRLPVRRRDFPPGSPPRIWLLASFSGANLHRYDYV</sequence>
<evidence type="ECO:0000313" key="1">
    <source>
        <dbReference type="EMBL" id="OGI64449.1"/>
    </source>
</evidence>
<proteinExistence type="predicted"/>
<dbReference type="AlphaFoldDB" id="A0A1F6V4J1"/>
<comment type="caution">
    <text evidence="1">The sequence shown here is derived from an EMBL/GenBank/DDBJ whole genome shotgun (WGS) entry which is preliminary data.</text>
</comment>
<evidence type="ECO:0000313" key="2">
    <source>
        <dbReference type="Proteomes" id="UP000179076"/>
    </source>
</evidence>
<protein>
    <submittedName>
        <fullName evidence="1">Uncharacterized protein</fullName>
    </submittedName>
</protein>
<reference evidence="1 2" key="1">
    <citation type="journal article" date="2016" name="Nat. Commun.">
        <title>Thousands of microbial genomes shed light on interconnected biogeochemical processes in an aquifer system.</title>
        <authorList>
            <person name="Anantharaman K."/>
            <person name="Brown C.T."/>
            <person name="Hug L.A."/>
            <person name="Sharon I."/>
            <person name="Castelle C.J."/>
            <person name="Probst A.J."/>
            <person name="Thomas B.C."/>
            <person name="Singh A."/>
            <person name="Wilkins M.J."/>
            <person name="Karaoz U."/>
            <person name="Brodie E.L."/>
            <person name="Williams K.H."/>
            <person name="Hubbard S.S."/>
            <person name="Banfield J.F."/>
        </authorList>
    </citation>
    <scope>NUCLEOTIDE SEQUENCE [LARGE SCALE GENOMIC DNA]</scope>
</reference>